<accession>A0A9K3CNI5</accession>
<evidence type="ECO:0000256" key="1">
    <source>
        <dbReference type="SAM" id="MobiDB-lite"/>
    </source>
</evidence>
<organism evidence="2 3">
    <name type="scientific">Kipferlia bialata</name>
    <dbReference type="NCBI Taxonomy" id="797122"/>
    <lineage>
        <taxon>Eukaryota</taxon>
        <taxon>Metamonada</taxon>
        <taxon>Carpediemonas-like organisms</taxon>
        <taxon>Kipferlia</taxon>
    </lineage>
</organism>
<feature type="compositionally biased region" description="Low complexity" evidence="1">
    <location>
        <begin position="142"/>
        <end position="157"/>
    </location>
</feature>
<feature type="compositionally biased region" description="Low complexity" evidence="1">
    <location>
        <begin position="428"/>
        <end position="444"/>
    </location>
</feature>
<dbReference type="Proteomes" id="UP000265618">
    <property type="component" value="Unassembled WGS sequence"/>
</dbReference>
<feature type="region of interest" description="Disordered" evidence="1">
    <location>
        <begin position="12"/>
        <end position="67"/>
    </location>
</feature>
<feature type="region of interest" description="Disordered" evidence="1">
    <location>
        <begin position="102"/>
        <end position="160"/>
    </location>
</feature>
<reference evidence="2 3" key="1">
    <citation type="journal article" date="2018" name="PLoS ONE">
        <title>The draft genome of Kipferlia bialata reveals reductive genome evolution in fornicate parasites.</title>
        <authorList>
            <person name="Tanifuji G."/>
            <person name="Takabayashi S."/>
            <person name="Kume K."/>
            <person name="Takagi M."/>
            <person name="Nakayama T."/>
            <person name="Kamikawa R."/>
            <person name="Inagaki Y."/>
            <person name="Hashimoto T."/>
        </authorList>
    </citation>
    <scope>NUCLEOTIDE SEQUENCE [LARGE SCALE GENOMIC DNA]</scope>
    <source>
        <strain evidence="2">NY0173</strain>
    </source>
</reference>
<feature type="region of interest" description="Disordered" evidence="1">
    <location>
        <begin position="365"/>
        <end position="385"/>
    </location>
</feature>
<comment type="caution">
    <text evidence="2">The sequence shown here is derived from an EMBL/GenBank/DDBJ whole genome shotgun (WGS) entry which is preliminary data.</text>
</comment>
<dbReference type="EMBL" id="BDIP01000055">
    <property type="protein sequence ID" value="GIQ79787.1"/>
    <property type="molecule type" value="Genomic_DNA"/>
</dbReference>
<gene>
    <name evidence="2" type="ORF">KIPB_000486</name>
</gene>
<dbReference type="AlphaFoldDB" id="A0A9K3CNI5"/>
<feature type="compositionally biased region" description="Gly residues" evidence="1">
    <location>
        <begin position="124"/>
        <end position="141"/>
    </location>
</feature>
<evidence type="ECO:0000313" key="3">
    <source>
        <dbReference type="Proteomes" id="UP000265618"/>
    </source>
</evidence>
<feature type="non-terminal residue" evidence="2">
    <location>
        <position position="1"/>
    </location>
</feature>
<sequence length="651" mass="68020">HRTLSILLLSCPAPRHPSTYPSAHTQGQTEGEGETDGTKPTDLPASGASGASSNPSNPGAPSPPVSVSDCANPCQLAVFFLLPDNTLRLVGVRPAGLAACGVSAGTDSADSAEGEDGADAKGAEGAGGGDPAVGAAAGGAEGAQPTPTPASASASATEGKGGDMGMVRNPCYHMLSTVVVEYQLTWNQVDYVALHDSELLRAISPYLSHAASLTKCLLLDFSTLALPTHKASGTDTPLTQEQHLLRTHRQGLQCFLDPNPTVSRARLEEAKSTMDAACAQDVDTYHAIVTKTGKYSKQSTPLVRPIKRERERERAGDPCRRLSLEGLMASATQAKRRPDPYLPDPQPRLYDTTPMLPLLPLDMASSRAQPAPPTTHNPNMARSASLPLFPSVRPLSSAVQGLGLSSSAVQGLQGLVSAQVEADHNHTHNPNHNPPRHSISPSPSDGIAHGVRHMPGQPLQGVQPLFPSETVPHMQSQGVSGGPTVQGTSCLDPSRHNPALSMHPVVPVCISAVTNTNTSTNSGTTTTGSGTSGSDSGKVTVSSTAARIDDIFNGSITRLGSRASALGARAAPMSAITTPSTPPPPVNSLAWWVSYAEDMPSLGVRVRGYHRLQSLLTACPKVYEASRVFKDDNEFGYMAQYNGDMLGMCHD</sequence>
<keyword evidence="3" id="KW-1185">Reference proteome</keyword>
<feature type="compositionally biased region" description="Low complexity" evidence="1">
    <location>
        <begin position="44"/>
        <end position="57"/>
    </location>
</feature>
<name>A0A9K3CNI5_9EUKA</name>
<evidence type="ECO:0000313" key="2">
    <source>
        <dbReference type="EMBL" id="GIQ79787.1"/>
    </source>
</evidence>
<proteinExistence type="predicted"/>
<feature type="region of interest" description="Disordered" evidence="1">
    <location>
        <begin position="424"/>
        <end position="453"/>
    </location>
</feature>
<feature type="region of interest" description="Disordered" evidence="1">
    <location>
        <begin position="515"/>
        <end position="539"/>
    </location>
</feature>
<protein>
    <submittedName>
        <fullName evidence="2">Uncharacterized protein</fullName>
    </submittedName>
</protein>